<evidence type="ECO:0000256" key="2">
    <source>
        <dbReference type="ARBA" id="ARBA00022980"/>
    </source>
</evidence>
<dbReference type="AlphaFoldDB" id="D9IXP0"/>
<keyword evidence="3" id="KW-0687">Ribonucleoprotein</keyword>
<dbReference type="RefSeq" id="YP_003795419.1">
    <property type="nucleotide sequence ID" value="NC_014345.1"/>
</dbReference>
<dbReference type="NCBIfam" id="NF006477">
    <property type="entry name" value="PRK08881.1"/>
    <property type="match status" value="1"/>
</dbReference>
<organism evidence="4">
    <name type="scientific">Chromerida sp. RM11</name>
    <dbReference type="NCBI Taxonomy" id="348535"/>
    <lineage>
        <taxon>Eukaryota</taxon>
        <taxon>Sar</taxon>
        <taxon>Alveolata</taxon>
        <taxon>Colpodellida</taxon>
    </lineage>
</organism>
<gene>
    <name evidence="4" type="primary">rps14</name>
</gene>
<dbReference type="Pfam" id="PF00253">
    <property type="entry name" value="Ribosomal_S14"/>
    <property type="match status" value="1"/>
</dbReference>
<evidence type="ECO:0000256" key="1">
    <source>
        <dbReference type="ARBA" id="ARBA00009083"/>
    </source>
</evidence>
<dbReference type="GO" id="GO:0015935">
    <property type="term" value="C:small ribosomal subunit"/>
    <property type="evidence" value="ECO:0007669"/>
    <property type="project" value="TreeGrafter"/>
</dbReference>
<geneLocation type="chloroplast" evidence="4"/>
<dbReference type="Gene3D" id="1.10.287.1480">
    <property type="match status" value="1"/>
</dbReference>
<name>D9IXP0_9ALVE</name>
<dbReference type="EMBL" id="HM222968">
    <property type="protein sequence ID" value="ADJ66607.1"/>
    <property type="molecule type" value="Genomic_DNA"/>
</dbReference>
<dbReference type="PANTHER" id="PTHR19836:SF19">
    <property type="entry name" value="SMALL RIBOSOMAL SUBUNIT PROTEIN US14M"/>
    <property type="match status" value="1"/>
</dbReference>
<dbReference type="GeneID" id="9481086"/>
<dbReference type="SUPFAM" id="SSF57716">
    <property type="entry name" value="Glucocorticoid receptor-like (DNA-binding domain)"/>
    <property type="match status" value="1"/>
</dbReference>
<keyword evidence="2 4" id="KW-0689">Ribosomal protein</keyword>
<reference evidence="4" key="1">
    <citation type="journal article" date="2010" name="Proc. Natl. Acad. Sci. U.S.A.">
        <title>A common red algal origin of the apicomplexan, dinoflagellate, and heterokont plastids.</title>
        <authorList>
            <person name="Janouskovec J."/>
            <person name="Horak A."/>
            <person name="Obornik M."/>
            <person name="Lukes J."/>
            <person name="Keeling P.J."/>
        </authorList>
    </citation>
    <scope>NUCLEOTIDE SEQUENCE [LARGE SCALE GENOMIC DNA]</scope>
</reference>
<dbReference type="PANTHER" id="PTHR19836">
    <property type="entry name" value="30S RIBOSOMAL PROTEIN S14"/>
    <property type="match status" value="1"/>
</dbReference>
<evidence type="ECO:0000313" key="4">
    <source>
        <dbReference type="EMBL" id="ADJ66607.1"/>
    </source>
</evidence>
<protein>
    <submittedName>
        <fullName evidence="4">Ribosomal protein S14</fullName>
    </submittedName>
</protein>
<dbReference type="InterPro" id="IPR001209">
    <property type="entry name" value="Ribosomal_uS14"/>
</dbReference>
<accession>D9IXP0</accession>
<sequence length="100" mass="11536">MPKISVRQRELKKQNARDTFNKRRNYLLNARTRVCSFSQQLEVLTAFDTLPRDSSAVRQSNRCGVTGTSKSYNRLTGLSRHQLRELGHQSLIPGLFKATW</sequence>
<evidence type="ECO:0000256" key="3">
    <source>
        <dbReference type="ARBA" id="ARBA00023274"/>
    </source>
</evidence>
<dbReference type="GO" id="GO:0006412">
    <property type="term" value="P:translation"/>
    <property type="evidence" value="ECO:0007669"/>
    <property type="project" value="InterPro"/>
</dbReference>
<proteinExistence type="inferred from homology"/>
<keyword evidence="4" id="KW-0934">Plastid</keyword>
<keyword evidence="4" id="KW-0150">Chloroplast</keyword>
<comment type="similarity">
    <text evidence="1">Belongs to the universal ribosomal protein uS14 family.</text>
</comment>
<dbReference type="GO" id="GO:0003735">
    <property type="term" value="F:structural constituent of ribosome"/>
    <property type="evidence" value="ECO:0007669"/>
    <property type="project" value="InterPro"/>
</dbReference>
<dbReference type="GO" id="GO:0005737">
    <property type="term" value="C:cytoplasm"/>
    <property type="evidence" value="ECO:0007669"/>
    <property type="project" value="UniProtKB-ARBA"/>
</dbReference>